<feature type="transmembrane region" description="Helical" evidence="1">
    <location>
        <begin position="175"/>
        <end position="199"/>
    </location>
</feature>
<evidence type="ECO:0000313" key="2">
    <source>
        <dbReference type="EMBL" id="CAL1674067.1"/>
    </source>
</evidence>
<protein>
    <submittedName>
        <fullName evidence="2">Uncharacterized protein</fullName>
    </submittedName>
</protein>
<organism evidence="2 3">
    <name type="scientific">Lasius platythorax</name>
    <dbReference type="NCBI Taxonomy" id="488582"/>
    <lineage>
        <taxon>Eukaryota</taxon>
        <taxon>Metazoa</taxon>
        <taxon>Ecdysozoa</taxon>
        <taxon>Arthropoda</taxon>
        <taxon>Hexapoda</taxon>
        <taxon>Insecta</taxon>
        <taxon>Pterygota</taxon>
        <taxon>Neoptera</taxon>
        <taxon>Endopterygota</taxon>
        <taxon>Hymenoptera</taxon>
        <taxon>Apocrita</taxon>
        <taxon>Aculeata</taxon>
        <taxon>Formicoidea</taxon>
        <taxon>Formicidae</taxon>
        <taxon>Formicinae</taxon>
        <taxon>Lasius</taxon>
        <taxon>Lasius</taxon>
    </lineage>
</organism>
<accession>A0AAV2N2T0</accession>
<keyword evidence="3" id="KW-1185">Reference proteome</keyword>
<dbReference type="EMBL" id="OZ034824">
    <property type="protein sequence ID" value="CAL1674067.1"/>
    <property type="molecule type" value="Genomic_DNA"/>
</dbReference>
<evidence type="ECO:0000256" key="1">
    <source>
        <dbReference type="SAM" id="Phobius"/>
    </source>
</evidence>
<proteinExistence type="predicted"/>
<keyword evidence="1" id="KW-0812">Transmembrane</keyword>
<gene>
    <name evidence="2" type="ORF">LPLAT_LOCUS827</name>
</gene>
<keyword evidence="1" id="KW-1133">Transmembrane helix</keyword>
<dbReference type="Proteomes" id="UP001497644">
    <property type="component" value="Chromosome 1"/>
</dbReference>
<reference evidence="2 3" key="1">
    <citation type="submission" date="2024-04" db="EMBL/GenBank/DDBJ databases">
        <authorList>
            <consortium name="Molecular Ecology Group"/>
        </authorList>
    </citation>
    <scope>NUCLEOTIDE SEQUENCE [LARGE SCALE GENOMIC DNA]</scope>
</reference>
<feature type="transmembrane region" description="Helical" evidence="1">
    <location>
        <begin position="106"/>
        <end position="130"/>
    </location>
</feature>
<sequence>MDRVSSRNNHEGYPERMKICGRQAKTMIESKISPHMFKNHSDSSQMIGKIDKSLEKKMFFDNEIFKIIRGMLLALPILFLCYHGPMQYSVLENGQILRGFSSRKTIMTFSLGYSVSHSIISAIATGMLIYSIILKQPQFSWPLMGLFMAELVYDSCDAIEMVWYLFGYLRLQTALLYAAGILLLILAEIWTWLGVLRLYEYRNFQL</sequence>
<dbReference type="AlphaFoldDB" id="A0AAV2N2T0"/>
<keyword evidence="1" id="KW-0472">Membrane</keyword>
<evidence type="ECO:0000313" key="3">
    <source>
        <dbReference type="Proteomes" id="UP001497644"/>
    </source>
</evidence>
<name>A0AAV2N2T0_9HYME</name>